<accession>A0AAX6G970</accession>
<keyword evidence="2" id="KW-1185">Reference proteome</keyword>
<dbReference type="Proteomes" id="UP001140949">
    <property type="component" value="Unassembled WGS sequence"/>
</dbReference>
<dbReference type="AlphaFoldDB" id="A0AAX6G970"/>
<reference evidence="1" key="2">
    <citation type="submission" date="2023-04" db="EMBL/GenBank/DDBJ databases">
        <authorList>
            <person name="Bruccoleri R.E."/>
            <person name="Oakeley E.J."/>
            <person name="Faust A.-M."/>
            <person name="Dessus-Babus S."/>
            <person name="Altorfer M."/>
            <person name="Burckhardt D."/>
            <person name="Oertli M."/>
            <person name="Naumann U."/>
            <person name="Petersen F."/>
            <person name="Wong J."/>
        </authorList>
    </citation>
    <scope>NUCLEOTIDE SEQUENCE</scope>
    <source>
        <strain evidence="1">GSM-AAB239-AS_SAM_17_03QT</strain>
        <tissue evidence="1">Leaf</tissue>
    </source>
</reference>
<gene>
    <name evidence="1" type="ORF">M6B38_380705</name>
</gene>
<evidence type="ECO:0000313" key="2">
    <source>
        <dbReference type="Proteomes" id="UP001140949"/>
    </source>
</evidence>
<proteinExistence type="predicted"/>
<name>A0AAX6G970_IRIPA</name>
<organism evidence="1 2">
    <name type="scientific">Iris pallida</name>
    <name type="common">Sweet iris</name>
    <dbReference type="NCBI Taxonomy" id="29817"/>
    <lineage>
        <taxon>Eukaryota</taxon>
        <taxon>Viridiplantae</taxon>
        <taxon>Streptophyta</taxon>
        <taxon>Embryophyta</taxon>
        <taxon>Tracheophyta</taxon>
        <taxon>Spermatophyta</taxon>
        <taxon>Magnoliopsida</taxon>
        <taxon>Liliopsida</taxon>
        <taxon>Asparagales</taxon>
        <taxon>Iridaceae</taxon>
        <taxon>Iridoideae</taxon>
        <taxon>Irideae</taxon>
        <taxon>Iris</taxon>
    </lineage>
</organism>
<protein>
    <recommendedName>
        <fullName evidence="3">DUF4283 domain-containing protein</fullName>
    </recommendedName>
</protein>
<dbReference type="EMBL" id="JANAVB010021795">
    <property type="protein sequence ID" value="KAJ6825244.1"/>
    <property type="molecule type" value="Genomic_DNA"/>
</dbReference>
<comment type="caution">
    <text evidence="1">The sequence shown here is derived from an EMBL/GenBank/DDBJ whole genome shotgun (WGS) entry which is preliminary data.</text>
</comment>
<dbReference type="PANTHER" id="PTHR31286">
    <property type="entry name" value="GLYCINE-RICH CELL WALL STRUCTURAL PROTEIN 1.8-LIKE"/>
    <property type="match status" value="1"/>
</dbReference>
<dbReference type="InterPro" id="IPR040256">
    <property type="entry name" value="At4g02000-like"/>
</dbReference>
<evidence type="ECO:0000313" key="1">
    <source>
        <dbReference type="EMBL" id="KAJ6825244.1"/>
    </source>
</evidence>
<evidence type="ECO:0008006" key="3">
    <source>
        <dbReference type="Google" id="ProtNLM"/>
    </source>
</evidence>
<reference evidence="1" key="1">
    <citation type="journal article" date="2023" name="GigaByte">
        <title>Genome assembly of the bearded iris, Iris pallida Lam.</title>
        <authorList>
            <person name="Bruccoleri R.E."/>
            <person name="Oakeley E.J."/>
            <person name="Faust A.M.E."/>
            <person name="Altorfer M."/>
            <person name="Dessus-Babus S."/>
            <person name="Burckhardt D."/>
            <person name="Oertli M."/>
            <person name="Naumann U."/>
            <person name="Petersen F."/>
            <person name="Wong J."/>
        </authorList>
    </citation>
    <scope>NUCLEOTIDE SEQUENCE</scope>
    <source>
        <strain evidence="1">GSM-AAB239-AS_SAM_17_03QT</strain>
    </source>
</reference>
<sequence length="121" mass="13682">MGFSSQISVDVIDGHHLLIRPSLESNFLRLRSKELWTIARASMRVSKWSMDFDPKKEPLVVPVWLSLPGLPHLLFVKEALFMLVLCTGSRLQSTVLLRSSLGLAVRGCLWTSTSPVLPRRR</sequence>
<dbReference type="PANTHER" id="PTHR31286:SF179">
    <property type="entry name" value="RNASE H TYPE-1 DOMAIN-CONTAINING PROTEIN"/>
    <property type="match status" value="1"/>
</dbReference>